<dbReference type="GO" id="GO:0003677">
    <property type="term" value="F:DNA binding"/>
    <property type="evidence" value="ECO:0007669"/>
    <property type="project" value="InterPro"/>
</dbReference>
<dbReference type="InterPro" id="IPR050400">
    <property type="entry name" value="Bact_Cytoskel_RodZ"/>
</dbReference>
<gene>
    <name evidence="1" type="ORF">METZ01_LOCUS456547</name>
</gene>
<dbReference type="PANTHER" id="PTHR34475">
    <property type="match status" value="1"/>
</dbReference>
<evidence type="ECO:0000313" key="1">
    <source>
        <dbReference type="EMBL" id="SVE03693.1"/>
    </source>
</evidence>
<dbReference type="PANTHER" id="PTHR34475:SF1">
    <property type="entry name" value="CYTOSKELETON PROTEIN RODZ"/>
    <property type="match status" value="1"/>
</dbReference>
<dbReference type="Pfam" id="PF13413">
    <property type="entry name" value="HTH_25"/>
    <property type="match status" value="1"/>
</dbReference>
<sequence>MVDEEQILDLETGQVEQPSEPRLKLRHVNTNERKWWWPWSVQEPSESFIAQKNHFLTLAEETSEALKTARQNLGLTLTDIESQTFINSHFLDTIEKGQWEKLPARVYAQGAALTYATAVGLENPAQHAQNISN</sequence>
<reference evidence="1" key="1">
    <citation type="submission" date="2018-05" db="EMBL/GenBank/DDBJ databases">
        <authorList>
            <person name="Lanie J.A."/>
            <person name="Ng W.-L."/>
            <person name="Kazmierczak K.M."/>
            <person name="Andrzejewski T.M."/>
            <person name="Davidsen T.M."/>
            <person name="Wayne K.J."/>
            <person name="Tettelin H."/>
            <person name="Glass J.I."/>
            <person name="Rusch D."/>
            <person name="Podicherti R."/>
            <person name="Tsui H.-C.T."/>
            <person name="Winkler M.E."/>
        </authorList>
    </citation>
    <scope>NUCLEOTIDE SEQUENCE</scope>
</reference>
<dbReference type="EMBL" id="UINC01189827">
    <property type="protein sequence ID" value="SVE03693.1"/>
    <property type="molecule type" value="Genomic_DNA"/>
</dbReference>
<name>A0A383A7V8_9ZZZZ</name>
<organism evidence="1">
    <name type="scientific">marine metagenome</name>
    <dbReference type="NCBI Taxonomy" id="408172"/>
    <lineage>
        <taxon>unclassified sequences</taxon>
        <taxon>metagenomes</taxon>
        <taxon>ecological metagenomes</taxon>
    </lineage>
</organism>
<accession>A0A383A7V8</accession>
<protein>
    <recommendedName>
        <fullName evidence="2">HTH cro/C1-type domain-containing protein</fullName>
    </recommendedName>
</protein>
<dbReference type="Gene3D" id="1.10.260.40">
    <property type="entry name" value="lambda repressor-like DNA-binding domains"/>
    <property type="match status" value="1"/>
</dbReference>
<dbReference type="InterPro" id="IPR010982">
    <property type="entry name" value="Lambda_DNA-bd_dom_sf"/>
</dbReference>
<proteinExistence type="predicted"/>
<evidence type="ECO:0008006" key="2">
    <source>
        <dbReference type="Google" id="ProtNLM"/>
    </source>
</evidence>
<feature type="non-terminal residue" evidence="1">
    <location>
        <position position="133"/>
    </location>
</feature>
<dbReference type="AlphaFoldDB" id="A0A383A7V8"/>